<dbReference type="EMBL" id="FXUO01000001">
    <property type="protein sequence ID" value="SMP86032.1"/>
    <property type="molecule type" value="Genomic_DNA"/>
</dbReference>
<evidence type="ECO:0000313" key="5">
    <source>
        <dbReference type="EMBL" id="SMP86032.1"/>
    </source>
</evidence>
<feature type="domain" description="Mannitol dehydrogenase C-terminal" evidence="4">
    <location>
        <begin position="279"/>
        <end position="471"/>
    </location>
</feature>
<gene>
    <name evidence="5" type="ORF">SAMN05421679_10159</name>
</gene>
<dbReference type="InterPro" id="IPR036291">
    <property type="entry name" value="NAD(P)-bd_dom_sf"/>
</dbReference>
<keyword evidence="6" id="KW-1185">Reference proteome</keyword>
<evidence type="ECO:0000256" key="2">
    <source>
        <dbReference type="ARBA" id="ARBA00023027"/>
    </source>
</evidence>
<dbReference type="RefSeq" id="WP_283415013.1">
    <property type="nucleotide sequence ID" value="NZ_FXUO01000001.1"/>
</dbReference>
<dbReference type="NCBIfam" id="NF002969">
    <property type="entry name" value="PRK03643.1"/>
    <property type="match status" value="1"/>
</dbReference>
<dbReference type="InterPro" id="IPR013328">
    <property type="entry name" value="6PGD_dom2"/>
</dbReference>
<dbReference type="Pfam" id="PF01232">
    <property type="entry name" value="Mannitol_dh"/>
    <property type="match status" value="1"/>
</dbReference>
<evidence type="ECO:0000313" key="6">
    <source>
        <dbReference type="Proteomes" id="UP001158050"/>
    </source>
</evidence>
<dbReference type="PRINTS" id="PR00084">
    <property type="entry name" value="MTLDHDRGNASE"/>
</dbReference>
<dbReference type="InterPro" id="IPR013118">
    <property type="entry name" value="Mannitol_DH_C"/>
</dbReference>
<dbReference type="Gene3D" id="3.40.50.720">
    <property type="entry name" value="NAD(P)-binding Rossmann-like Domain"/>
    <property type="match status" value="1"/>
</dbReference>
<evidence type="ECO:0000259" key="4">
    <source>
        <dbReference type="Pfam" id="PF08125"/>
    </source>
</evidence>
<comment type="caution">
    <text evidence="5">The sequence shown here is derived from an EMBL/GenBank/DDBJ whole genome shotgun (WGS) entry which is preliminary data.</text>
</comment>
<proteinExistence type="predicted"/>
<sequence length="487" mass="55366">MEYQTKQKLNRENSGSTEKLPIKFLQFGEGNFLRAFVDYLIDKMNKEAGFNAGVAVVQPTQGGLVDMLEEQDNLYTLFIRGVKKGQIVDDQRVISAIQRSFSPYENYAEYLELAKGEDLQFILSNTTEAGIAFDESETSLASGPHKNFPAKVTAFLYERFKHFNGDTEKGLHIIPCELIENNALTLKEYILKYAQLWNLEEDFSAWIENSNYFHNTLVDRIVPGYPREEKDEYEAKLDYDDNLMVVCEAFLLWVIEGDEKLKALIPFDKIDDQVSVVDDITPYRTRKVRILNGAHTAMLAFSILDGKETVKEAIDADFAGQWISETVYNEIIPTLDLSTEELTAFSDEVFDRFRNPFLKHLLSSIALNSVSKFKVRVLPSFLKYVEIKNELPTNLTFSLAALIRFYQGEFDGKQLPVSDDAPVLERFKEIWSTNDLGEVAKNALSEVSFWDTDLTQVSGLTEAVTKALSAIDSTGIEEGYKSYINNL</sequence>
<evidence type="ECO:0000259" key="3">
    <source>
        <dbReference type="Pfam" id="PF01232"/>
    </source>
</evidence>
<dbReference type="Proteomes" id="UP001158050">
    <property type="component" value="Unassembled WGS sequence"/>
</dbReference>
<dbReference type="InterPro" id="IPR000669">
    <property type="entry name" value="Mannitol_DH"/>
</dbReference>
<dbReference type="InterPro" id="IPR013131">
    <property type="entry name" value="Mannitol_DH_N"/>
</dbReference>
<keyword evidence="2" id="KW-0520">NAD</keyword>
<accession>A0ABY1QY12</accession>
<dbReference type="SUPFAM" id="SSF48179">
    <property type="entry name" value="6-phosphogluconate dehydrogenase C-terminal domain-like"/>
    <property type="match status" value="1"/>
</dbReference>
<protein>
    <submittedName>
        <fullName evidence="5">Tagaturonate reductase</fullName>
    </submittedName>
</protein>
<dbReference type="Gene3D" id="1.10.1040.10">
    <property type="entry name" value="N-(1-d-carboxylethyl)-l-norvaline Dehydrogenase, domain 2"/>
    <property type="match status" value="1"/>
</dbReference>
<keyword evidence="1" id="KW-0560">Oxidoreductase</keyword>
<dbReference type="InterPro" id="IPR008927">
    <property type="entry name" value="6-PGluconate_DH-like_C_sf"/>
</dbReference>
<name>A0ABY1QY12_9FLAO</name>
<reference evidence="5 6" key="1">
    <citation type="submission" date="2017-05" db="EMBL/GenBank/DDBJ databases">
        <authorList>
            <person name="Varghese N."/>
            <person name="Submissions S."/>
        </authorList>
    </citation>
    <scope>NUCLEOTIDE SEQUENCE [LARGE SCALE GENOMIC DNA]</scope>
    <source>
        <strain evidence="5 6">DSM 18015</strain>
    </source>
</reference>
<feature type="domain" description="Mannitol dehydrogenase N-terminal" evidence="3">
    <location>
        <begin position="23"/>
        <end position="260"/>
    </location>
</feature>
<dbReference type="Pfam" id="PF08125">
    <property type="entry name" value="Mannitol_dh_C"/>
    <property type="match status" value="1"/>
</dbReference>
<evidence type="ECO:0000256" key="1">
    <source>
        <dbReference type="ARBA" id="ARBA00023002"/>
    </source>
</evidence>
<dbReference type="PANTHER" id="PTHR30524">
    <property type="entry name" value="MANNITOL-1-PHOSPHATE 5-DEHYDROGENASE"/>
    <property type="match status" value="1"/>
</dbReference>
<dbReference type="SUPFAM" id="SSF51735">
    <property type="entry name" value="NAD(P)-binding Rossmann-fold domains"/>
    <property type="match status" value="1"/>
</dbReference>
<dbReference type="PANTHER" id="PTHR30524:SF0">
    <property type="entry name" value="ALTRONATE OXIDOREDUCTASE-RELATED"/>
    <property type="match status" value="1"/>
</dbReference>
<organism evidence="5 6">
    <name type="scientific">Epilithonimonas pallida</name>
    <dbReference type="NCBI Taxonomy" id="373671"/>
    <lineage>
        <taxon>Bacteria</taxon>
        <taxon>Pseudomonadati</taxon>
        <taxon>Bacteroidota</taxon>
        <taxon>Flavobacteriia</taxon>
        <taxon>Flavobacteriales</taxon>
        <taxon>Weeksellaceae</taxon>
        <taxon>Chryseobacterium group</taxon>
        <taxon>Epilithonimonas</taxon>
    </lineage>
</organism>